<organism evidence="4 5">
    <name type="scientific">Meristemomyces frigidus</name>
    <dbReference type="NCBI Taxonomy" id="1508187"/>
    <lineage>
        <taxon>Eukaryota</taxon>
        <taxon>Fungi</taxon>
        <taxon>Dikarya</taxon>
        <taxon>Ascomycota</taxon>
        <taxon>Pezizomycotina</taxon>
        <taxon>Dothideomycetes</taxon>
        <taxon>Dothideomycetidae</taxon>
        <taxon>Mycosphaerellales</taxon>
        <taxon>Teratosphaeriaceae</taxon>
        <taxon>Meristemomyces</taxon>
    </lineage>
</organism>
<comment type="caution">
    <text evidence="4">The sequence shown here is derived from an EMBL/GenBank/DDBJ whole genome shotgun (WGS) entry which is preliminary data.</text>
</comment>
<feature type="compositionally biased region" description="Basic and acidic residues" evidence="1">
    <location>
        <begin position="158"/>
        <end position="171"/>
    </location>
</feature>
<keyword evidence="2" id="KW-1133">Transmembrane helix</keyword>
<feature type="region of interest" description="Disordered" evidence="1">
    <location>
        <begin position="65"/>
        <end position="253"/>
    </location>
</feature>
<evidence type="ECO:0000256" key="2">
    <source>
        <dbReference type="SAM" id="Phobius"/>
    </source>
</evidence>
<feature type="compositionally biased region" description="Basic and acidic residues" evidence="1">
    <location>
        <begin position="191"/>
        <end position="205"/>
    </location>
</feature>
<dbReference type="PANTHER" id="PTHR28136">
    <property type="entry name" value="NUCLEUS EXPORT PROTEIN BRR6"/>
    <property type="match status" value="1"/>
</dbReference>
<protein>
    <recommendedName>
        <fullName evidence="3">Brl1/Brr6 domain-containing protein</fullName>
    </recommendedName>
</protein>
<feature type="domain" description="Brl1/Brr6" evidence="3">
    <location>
        <begin position="279"/>
        <end position="411"/>
    </location>
</feature>
<dbReference type="EMBL" id="JAVRRL010000003">
    <property type="protein sequence ID" value="KAK5118129.1"/>
    <property type="molecule type" value="Genomic_DNA"/>
</dbReference>
<evidence type="ECO:0000313" key="5">
    <source>
        <dbReference type="Proteomes" id="UP001310890"/>
    </source>
</evidence>
<dbReference type="AlphaFoldDB" id="A0AAN7TI46"/>
<feature type="compositionally biased region" description="Polar residues" evidence="1">
    <location>
        <begin position="69"/>
        <end position="83"/>
    </location>
</feature>
<sequence length="502" mass="56534">MSRRTHESPMDFEYSNGTGPIDGRSPFAHISQNAQRFPPSNTKKRACRADVDMLDAPVLMGRRAGTYSALDSPSKPATSHTPSPSKPLPAVPAFSSMFNTPRKLNNDYDDSSAGETPRSPEQNNDSDATPDYTNLRNNQLRGDLMSALPGADRSSSPSKEHNRPQAQRRESWLSTQLIKAKNKFSSPGRGEIARVDHNTGMEKRVEKRRKKDINRKESRRRRHSMSDSGDDGNNNQALSSPRKASRQYDQSQDISERKQHWLTTFYTFIESHPTVPHIMSWYAQLFFNVFLLSCFAYAIYSAWSAFASDVDKKAYEATADIMAEMAICAEHYVVNMCDRSTRLPAMGQMCDNWDRCMNRDPAKIGRAKVSAHTFAEIFNSFMEPISYKAMIFTFLLVFGCFGISNLALYVKHLTKTTIKNTADTLKSGLFRKTESVGAFPLQQYYQHQAPPPPTPQRHFSGQEGMFYGGTPWQNQPQGLEPQASGAYGQIDGRGSPVRRIQF</sequence>
<feature type="compositionally biased region" description="Polar residues" evidence="1">
    <location>
        <begin position="30"/>
        <end position="41"/>
    </location>
</feature>
<dbReference type="GO" id="GO:0031965">
    <property type="term" value="C:nuclear membrane"/>
    <property type="evidence" value="ECO:0007669"/>
    <property type="project" value="InterPro"/>
</dbReference>
<dbReference type="GO" id="GO:0006998">
    <property type="term" value="P:nuclear envelope organization"/>
    <property type="evidence" value="ECO:0007669"/>
    <property type="project" value="InterPro"/>
</dbReference>
<dbReference type="Proteomes" id="UP001310890">
    <property type="component" value="Unassembled WGS sequence"/>
</dbReference>
<accession>A0AAN7TI46</accession>
<evidence type="ECO:0000313" key="4">
    <source>
        <dbReference type="EMBL" id="KAK5118129.1"/>
    </source>
</evidence>
<reference evidence="4" key="1">
    <citation type="submission" date="2023-08" db="EMBL/GenBank/DDBJ databases">
        <title>Black Yeasts Isolated from many extreme environments.</title>
        <authorList>
            <person name="Coleine C."/>
            <person name="Stajich J.E."/>
            <person name="Selbmann L."/>
        </authorList>
    </citation>
    <scope>NUCLEOTIDE SEQUENCE</scope>
    <source>
        <strain evidence="4">CCFEE 5401</strain>
    </source>
</reference>
<dbReference type="GO" id="GO:0055088">
    <property type="term" value="P:lipid homeostasis"/>
    <property type="evidence" value="ECO:0007669"/>
    <property type="project" value="InterPro"/>
</dbReference>
<feature type="region of interest" description="Disordered" evidence="1">
    <location>
        <begin position="1"/>
        <end position="48"/>
    </location>
</feature>
<feature type="transmembrane region" description="Helical" evidence="2">
    <location>
        <begin position="285"/>
        <end position="303"/>
    </location>
</feature>
<evidence type="ECO:0000259" key="3">
    <source>
        <dbReference type="SMART" id="SM01042"/>
    </source>
</evidence>
<dbReference type="InterPro" id="IPR040202">
    <property type="entry name" value="Brl1/Brr6"/>
</dbReference>
<keyword evidence="2" id="KW-0812">Transmembrane</keyword>
<name>A0AAN7TI46_9PEZI</name>
<keyword evidence="2" id="KW-0472">Membrane</keyword>
<feature type="compositionally biased region" description="Basic residues" evidence="1">
    <location>
        <begin position="206"/>
        <end position="223"/>
    </location>
</feature>
<dbReference type="SMART" id="SM01042">
    <property type="entry name" value="Brr6_like_C_C"/>
    <property type="match status" value="1"/>
</dbReference>
<feature type="transmembrane region" description="Helical" evidence="2">
    <location>
        <begin position="389"/>
        <end position="410"/>
    </location>
</feature>
<dbReference type="PANTHER" id="PTHR28136:SF1">
    <property type="entry name" value="NUCLEUS EXPORT PROTEIN BRL1"/>
    <property type="match status" value="1"/>
</dbReference>
<feature type="compositionally biased region" description="Polar residues" evidence="1">
    <location>
        <begin position="119"/>
        <end position="140"/>
    </location>
</feature>
<gene>
    <name evidence="4" type="ORF">LTR62_004176</name>
</gene>
<evidence type="ECO:0000256" key="1">
    <source>
        <dbReference type="SAM" id="MobiDB-lite"/>
    </source>
</evidence>
<dbReference type="Pfam" id="PF10104">
    <property type="entry name" value="Brr6_like_C_C"/>
    <property type="match status" value="1"/>
</dbReference>
<dbReference type="InterPro" id="IPR018767">
    <property type="entry name" value="Brl1/Brr6_dom"/>
</dbReference>
<proteinExistence type="predicted"/>